<geneLocation type="plasmid" evidence="2">
    <name>pkf715a dna</name>
</geneLocation>
<protein>
    <recommendedName>
        <fullName evidence="3">Lipoprotein</fullName>
    </recommendedName>
</protein>
<keyword evidence="1" id="KW-0614">Plasmid</keyword>
<evidence type="ECO:0000313" key="1">
    <source>
        <dbReference type="EMBL" id="BAW26693.1"/>
    </source>
</evidence>
<name>A0A1L7NMQ3_PSEPU</name>
<dbReference type="RefSeq" id="WP_096427038.1">
    <property type="nucleotide sequence ID" value="NZ_AP015030.1"/>
</dbReference>
<evidence type="ECO:0008006" key="3">
    <source>
        <dbReference type="Google" id="ProtNLM"/>
    </source>
</evidence>
<reference evidence="1 2" key="1">
    <citation type="submission" date="2015-11" db="EMBL/GenBank/DDBJ databases">
        <title>Complete genome sequencing of a biphenyl-degrading bacterium, Pseudomonas putida KF715 (=NBRC110667).</title>
        <authorList>
            <person name="Suenaga H."/>
            <person name="Fujihara N."/>
            <person name="Watanabe T."/>
            <person name="Hirose J."/>
            <person name="Kimura N."/>
            <person name="Yamazoe A."/>
            <person name="Hosoyama A."/>
            <person name="Shimodaira J."/>
            <person name="Furukawa K."/>
        </authorList>
    </citation>
    <scope>NUCLEOTIDE SEQUENCE [LARGE SCALE GENOMIC DNA]</scope>
    <source>
        <strain evidence="1 2">KF715</strain>
        <plasmid evidence="2">Plasmid pkf715a dna</plasmid>
    </source>
</reference>
<gene>
    <name evidence="1" type="ORF">KF715C_pA1880</name>
</gene>
<dbReference type="Proteomes" id="UP000218731">
    <property type="component" value="Plasmid pKF715A"/>
</dbReference>
<sequence length="204" mass="21300">MKNTLFAVAALTLLAGCDAAKDAMSEIIKEEQPMTLVFPAGYMAQIGGSAVPIFGTDPCPSADKYMKLLFGPEPDEGQRACVVVSPETQTVNVLVGGGERPELETWTVERDGDRTMLRREDGSYVTEAIRSGDGAVHAESVTCVTTGPNSPIVAGENTVVVIDGKSYEPGQSADCAPETNHISTHGANSPIVTGAGAQVTITTE</sequence>
<dbReference type="PROSITE" id="PS51257">
    <property type="entry name" value="PROKAR_LIPOPROTEIN"/>
    <property type="match status" value="1"/>
</dbReference>
<proteinExistence type="predicted"/>
<dbReference type="AlphaFoldDB" id="A0A1L7NMQ3"/>
<dbReference type="EMBL" id="AP015030">
    <property type="protein sequence ID" value="BAW26693.1"/>
    <property type="molecule type" value="Genomic_DNA"/>
</dbReference>
<evidence type="ECO:0000313" key="2">
    <source>
        <dbReference type="Proteomes" id="UP000218731"/>
    </source>
</evidence>
<accession>A0A1L7NMQ3</accession>
<organism evidence="1 2">
    <name type="scientific">Pseudomonas putida</name>
    <name type="common">Arthrobacter siderocapsulatus</name>
    <dbReference type="NCBI Taxonomy" id="303"/>
    <lineage>
        <taxon>Bacteria</taxon>
        <taxon>Pseudomonadati</taxon>
        <taxon>Pseudomonadota</taxon>
        <taxon>Gammaproteobacteria</taxon>
        <taxon>Pseudomonadales</taxon>
        <taxon>Pseudomonadaceae</taxon>
        <taxon>Pseudomonas</taxon>
    </lineage>
</organism>